<dbReference type="InterPro" id="IPR019965">
    <property type="entry name" value="PPOX_F420-dep_Rv2061_put"/>
</dbReference>
<dbReference type="InterPro" id="IPR012349">
    <property type="entry name" value="Split_barrel_FMN-bd"/>
</dbReference>
<dbReference type="Gene3D" id="2.30.110.10">
    <property type="entry name" value="Electron Transport, Fmn-binding Protein, Chain A"/>
    <property type="match status" value="1"/>
</dbReference>
<keyword evidence="1 3" id="KW-0560">Oxidoreductase</keyword>
<dbReference type="EC" id="1.-.-.-" evidence="3"/>
<name>A0ABW6F9F7_9ACTN</name>
<evidence type="ECO:0000259" key="2">
    <source>
        <dbReference type="Pfam" id="PF01243"/>
    </source>
</evidence>
<sequence length="138" mass="14742">MTTSPSASASLPGSSVERLAASKYVLLTTFRRDGRAVPTPVWVMRDGDCLAVWSAADAGKVKRIRNGGRVTVAPCDWRGTPKGESVPGVAELPADQDTVHYLGLMKRKYGLVARVGLLGSRLKGSGHRTVGIRIRIAE</sequence>
<dbReference type="NCBIfam" id="TIGR03666">
    <property type="entry name" value="Rv2061_F420"/>
    <property type="match status" value="1"/>
</dbReference>
<dbReference type="GO" id="GO:0016491">
    <property type="term" value="F:oxidoreductase activity"/>
    <property type="evidence" value="ECO:0007669"/>
    <property type="project" value="UniProtKB-KW"/>
</dbReference>
<dbReference type="Pfam" id="PF01243">
    <property type="entry name" value="PNPOx_N"/>
    <property type="match status" value="1"/>
</dbReference>
<organism evidence="3 4">
    <name type="scientific">Streptomyces rubiginosohelvolus</name>
    <dbReference type="NCBI Taxonomy" id="67362"/>
    <lineage>
        <taxon>Bacteria</taxon>
        <taxon>Bacillati</taxon>
        <taxon>Actinomycetota</taxon>
        <taxon>Actinomycetes</taxon>
        <taxon>Kitasatosporales</taxon>
        <taxon>Streptomycetaceae</taxon>
        <taxon>Streptomyces</taxon>
    </lineage>
</organism>
<comment type="caution">
    <text evidence="3">The sequence shown here is derived from an EMBL/GenBank/DDBJ whole genome shotgun (WGS) entry which is preliminary data.</text>
</comment>
<dbReference type="EMBL" id="JBHXKZ010000024">
    <property type="protein sequence ID" value="MFD4825970.1"/>
    <property type="molecule type" value="Genomic_DNA"/>
</dbReference>
<dbReference type="SUPFAM" id="SSF50475">
    <property type="entry name" value="FMN-binding split barrel"/>
    <property type="match status" value="1"/>
</dbReference>
<keyword evidence="4" id="KW-1185">Reference proteome</keyword>
<evidence type="ECO:0000256" key="1">
    <source>
        <dbReference type="ARBA" id="ARBA00023002"/>
    </source>
</evidence>
<dbReference type="Proteomes" id="UP001598352">
    <property type="component" value="Unassembled WGS sequence"/>
</dbReference>
<dbReference type="PANTHER" id="PTHR35176:SF11">
    <property type="entry name" value="PYRIDOXAMINE 5'-PHOSPHATE OXIDASE FAMILY PROTEIN"/>
    <property type="match status" value="1"/>
</dbReference>
<evidence type="ECO:0000313" key="3">
    <source>
        <dbReference type="EMBL" id="MFD4825970.1"/>
    </source>
</evidence>
<accession>A0ABW6F9F7</accession>
<protein>
    <submittedName>
        <fullName evidence="3">PPOX class F420-dependent oxidoreductase</fullName>
        <ecNumber evidence="3">1.-.-.-</ecNumber>
    </submittedName>
</protein>
<gene>
    <name evidence="3" type="ORF">ACFWOQ_25710</name>
</gene>
<evidence type="ECO:0000313" key="4">
    <source>
        <dbReference type="Proteomes" id="UP001598352"/>
    </source>
</evidence>
<proteinExistence type="predicted"/>
<reference evidence="3 4" key="1">
    <citation type="submission" date="2024-09" db="EMBL/GenBank/DDBJ databases">
        <title>The Natural Products Discovery Center: Release of the First 8490 Sequenced Strains for Exploring Actinobacteria Biosynthetic Diversity.</title>
        <authorList>
            <person name="Kalkreuter E."/>
            <person name="Kautsar S.A."/>
            <person name="Yang D."/>
            <person name="Bader C.D."/>
            <person name="Teijaro C.N."/>
            <person name="Fluegel L."/>
            <person name="Davis C.M."/>
            <person name="Simpson J.R."/>
            <person name="Lauterbach L."/>
            <person name="Steele A.D."/>
            <person name="Gui C."/>
            <person name="Meng S."/>
            <person name="Li G."/>
            <person name="Viehrig K."/>
            <person name="Ye F."/>
            <person name="Su P."/>
            <person name="Kiefer A.F."/>
            <person name="Nichols A."/>
            <person name="Cepeda A.J."/>
            <person name="Yan W."/>
            <person name="Fan B."/>
            <person name="Jiang Y."/>
            <person name="Adhikari A."/>
            <person name="Zheng C.-J."/>
            <person name="Schuster L."/>
            <person name="Cowan T.M."/>
            <person name="Smanski M.J."/>
            <person name="Chevrette M.G."/>
            <person name="De Carvalho L.P.S."/>
            <person name="Shen B."/>
        </authorList>
    </citation>
    <scope>NUCLEOTIDE SEQUENCE [LARGE SCALE GENOMIC DNA]</scope>
    <source>
        <strain evidence="3 4">NPDC058428</strain>
    </source>
</reference>
<feature type="domain" description="Pyridoxamine 5'-phosphate oxidase N-terminal" evidence="2">
    <location>
        <begin position="16"/>
        <end position="113"/>
    </location>
</feature>
<dbReference type="PANTHER" id="PTHR35176">
    <property type="entry name" value="HEME OXYGENASE HI_0854-RELATED"/>
    <property type="match status" value="1"/>
</dbReference>
<dbReference type="InterPro" id="IPR052019">
    <property type="entry name" value="F420H2_bilvrd_red/Heme_oxyg"/>
</dbReference>
<dbReference type="RefSeq" id="WP_382776074.1">
    <property type="nucleotide sequence ID" value="NZ_JBHXKZ010000024.1"/>
</dbReference>
<dbReference type="InterPro" id="IPR011576">
    <property type="entry name" value="Pyridox_Oxase_N"/>
</dbReference>